<dbReference type="Pfam" id="PF12796">
    <property type="entry name" value="Ank_2"/>
    <property type="match status" value="1"/>
</dbReference>
<dbReference type="GO" id="GO:0004674">
    <property type="term" value="F:protein serine/threonine kinase activity"/>
    <property type="evidence" value="ECO:0007669"/>
    <property type="project" value="InterPro"/>
</dbReference>
<dbReference type="PROSITE" id="PS50297">
    <property type="entry name" value="ANK_REP_REGION"/>
    <property type="match status" value="3"/>
</dbReference>
<dbReference type="PROSITE" id="PS50011">
    <property type="entry name" value="PROTEIN_KINASE_DOM"/>
    <property type="match status" value="1"/>
</dbReference>
<accession>N6TPX8</accession>
<dbReference type="Gene3D" id="1.25.40.20">
    <property type="entry name" value="Ankyrin repeat-containing domain"/>
    <property type="match status" value="2"/>
</dbReference>
<dbReference type="SUPFAM" id="SSF48403">
    <property type="entry name" value="Ankyrin repeat"/>
    <property type="match status" value="1"/>
</dbReference>
<dbReference type="PANTHER" id="PTHR13954:SF6">
    <property type="entry name" value="NON-SPECIFIC SERINE_THREONINE PROTEIN KINASE"/>
    <property type="match status" value="1"/>
</dbReference>
<dbReference type="InterPro" id="IPR000719">
    <property type="entry name" value="Prot_kinase_dom"/>
</dbReference>
<dbReference type="SUPFAM" id="SSF56112">
    <property type="entry name" value="Protein kinase-like (PK-like)"/>
    <property type="match status" value="1"/>
</dbReference>
<dbReference type="EMBL" id="KB741292">
    <property type="protein sequence ID" value="ENN70361.1"/>
    <property type="molecule type" value="Genomic_DNA"/>
</dbReference>
<dbReference type="GO" id="GO:0051082">
    <property type="term" value="F:unfolded protein binding"/>
    <property type="evidence" value="ECO:0007669"/>
    <property type="project" value="TreeGrafter"/>
</dbReference>
<dbReference type="GO" id="GO:0004521">
    <property type="term" value="F:RNA endonuclease activity"/>
    <property type="evidence" value="ECO:0007669"/>
    <property type="project" value="InterPro"/>
</dbReference>
<dbReference type="GO" id="GO:0070059">
    <property type="term" value="P:intrinsic apoptotic signaling pathway in response to endoplasmic reticulum stress"/>
    <property type="evidence" value="ECO:0007669"/>
    <property type="project" value="TreeGrafter"/>
</dbReference>
<dbReference type="HOGENOM" id="CLU_250528_0_0_1"/>
<protein>
    <submittedName>
        <fullName evidence="1">Uncharacterized protein</fullName>
    </submittedName>
</protein>
<dbReference type="GO" id="GO:0005524">
    <property type="term" value="F:ATP binding"/>
    <property type="evidence" value="ECO:0007669"/>
    <property type="project" value="InterPro"/>
</dbReference>
<proteinExistence type="predicted"/>
<gene>
    <name evidence="1" type="ORF">YQE_12869</name>
</gene>
<evidence type="ECO:0000313" key="1">
    <source>
        <dbReference type="EMBL" id="ENN70361.1"/>
    </source>
</evidence>
<dbReference type="Gene3D" id="1.10.510.10">
    <property type="entry name" value="Transferase(Phosphotransferase) domain 1"/>
    <property type="match status" value="1"/>
</dbReference>
<name>N6TPX8_DENPD</name>
<dbReference type="InterPro" id="IPR036770">
    <property type="entry name" value="Ankyrin_rpt-contain_sf"/>
</dbReference>
<dbReference type="GO" id="GO:0036498">
    <property type="term" value="P:IRE1-mediated unfolded protein response"/>
    <property type="evidence" value="ECO:0007669"/>
    <property type="project" value="TreeGrafter"/>
</dbReference>
<sequence length="1346" mass="154950">MNPRRKPRKINKPKTKLDEMENCNQYAFFNANELAQIKSALRIKEVLSIPIAIGCVILNKLETLEEAIGSGVNINEIGPNNTTALIWAVKLKYLDMIEFLLNNGADPNMKVENGENTVLIALEHKLWDEQSFMEYWGMVSKVSRIEVNAINKNGHTILHIAVRREWEKLIKLLLTQKADLDITNINGVTPLMTACFRNNPHIVNILINHGANFTKEDNHCRTALCYSIVTGAKCSKPPFPIAERLSFELKKDFSFKEYIKRRIEIIELILNKERISEQEGDLLVTLTQYLVQHTENGLKIILEFDIFELFQRVLRNIQDDDKRKLLLQLTQELLCYNEQIVGFNCETQLKLSRQFLSSQIGILCVEMIKNRQSHFRSAFYVVLMFGTLNEFGQNWMKENFVQFKQAYRNLPPDYMNWLQRDFPEEKRQKFMRKQLKKLRKLIGSLDGNVERTSRVSTEGKTPGERKNEPFFNIKKSKRRSRVLKAKLTKIKNMEIAERLSLKNGQIFSNQLKENVCNSAEFAPDINSLTSRIKLFNVRKEETLAVKESDETPESLSFFSKNDRKFYQMELENDNSLSMFDVHVAKEVEENGQMIDMLMTDDLECPTSSYSNEEQQNPISTSLKQFLQTQHDMQEKEETCFIPTFPEWKSKIYKLPFNDWSSFGDSMRVDKKKLKAAVQYMKNISVNYDNTANAIALDAALQVVDEYFKELLEIILARTKAGLDLSKIGKKSNYLEKHAISELQANFHHLISSIFSLAHSNLSEALRNIYQLESTLIHHSINGKTLLSDVCALEQVKIQYTTFSSEAESSFLIYVENVLNGFEDLREDIKITVVDGVATVLESASPNLYAKEMSGLRQAQHPRRPKNRRKELQANAKTMEGAYHLMNSFEELIQEEDELVKSKVEAKISERVTKILTKQAESEQLKELEGSRWIEKIQQLHIMKQNQLLLGSDVKLCKNPDRNHVISQGGNFNIVTLGLGANNQPLAVKKIPSKHCVSNILKTVVKPLLGLRHKNILHYFVCTFEESDMIIATPLCEYNIGQYVQLLKDSPEKDVYDLSPMEIVRQFLTGLAFLHHQPEPIVHGNLKPSNIFVDIHGVVRLAEFGINKLIEAPETSLIWFSQECYKAYKATSKMNCSLASDIQVAGMLIYFIVSYGVHPFGHEINMILKNLEKATFRHPSSRDTQNQIFADLVSWMLMYEPNDRPQMTQVLSHVLFWSNDRRWRFILNCSGISTNGVPLAVSTSHLHSAIDETSTKEQIKGHWVSIARRKFPKIKFQSDDTVVGFLKFIKQFYETQILDEESLNELKNCVLNYFPAFPLTLYRILEATGLIKEYPFIAYTATESVLS</sequence>
<dbReference type="OMA" id="NESHVTW"/>
<dbReference type="SMART" id="SM00248">
    <property type="entry name" value="ANK"/>
    <property type="match status" value="3"/>
</dbReference>
<dbReference type="InterPro" id="IPR045133">
    <property type="entry name" value="IRE1/2-like"/>
</dbReference>
<organism evidence="1">
    <name type="scientific">Dendroctonus ponderosae</name>
    <name type="common">Mountain pine beetle</name>
    <dbReference type="NCBI Taxonomy" id="77166"/>
    <lineage>
        <taxon>Eukaryota</taxon>
        <taxon>Metazoa</taxon>
        <taxon>Ecdysozoa</taxon>
        <taxon>Arthropoda</taxon>
        <taxon>Hexapoda</taxon>
        <taxon>Insecta</taxon>
        <taxon>Pterygota</taxon>
        <taxon>Neoptera</taxon>
        <taxon>Endopterygota</taxon>
        <taxon>Coleoptera</taxon>
        <taxon>Polyphaga</taxon>
        <taxon>Cucujiformia</taxon>
        <taxon>Curculionidae</taxon>
        <taxon>Scolytinae</taxon>
        <taxon>Dendroctonus</taxon>
    </lineage>
</organism>
<dbReference type="Pfam" id="PF00069">
    <property type="entry name" value="Pkinase"/>
    <property type="match status" value="1"/>
</dbReference>
<feature type="non-terminal residue" evidence="1">
    <location>
        <position position="1"/>
    </location>
</feature>
<dbReference type="OrthoDB" id="7698510at2759"/>
<dbReference type="Pfam" id="PF00023">
    <property type="entry name" value="Ank"/>
    <property type="match status" value="1"/>
</dbReference>
<dbReference type="InterPro" id="IPR002110">
    <property type="entry name" value="Ankyrin_rpt"/>
</dbReference>
<reference evidence="1" key="1">
    <citation type="journal article" date="2013" name="Genome Biol.">
        <title>Draft genome of the mountain pine beetle, Dendroctonus ponderosae Hopkins, a major forest pest.</title>
        <authorList>
            <person name="Keeling C.I."/>
            <person name="Yuen M.M."/>
            <person name="Liao N.Y."/>
            <person name="Docking T.R."/>
            <person name="Chan S.K."/>
            <person name="Taylor G.A."/>
            <person name="Palmquist D.L."/>
            <person name="Jackman S.D."/>
            <person name="Nguyen A."/>
            <person name="Li M."/>
            <person name="Henderson H."/>
            <person name="Janes J.K."/>
            <person name="Zhao Y."/>
            <person name="Pandoh P."/>
            <person name="Moore R."/>
            <person name="Sperling F.A."/>
            <person name="Huber D.P."/>
            <person name="Birol I."/>
            <person name="Jones S.J."/>
            <person name="Bohlmann J."/>
        </authorList>
    </citation>
    <scope>NUCLEOTIDE SEQUENCE</scope>
</reference>
<dbReference type="GO" id="GO:1990604">
    <property type="term" value="C:IRE1-TRAF2-ASK1 complex"/>
    <property type="evidence" value="ECO:0007669"/>
    <property type="project" value="TreeGrafter"/>
</dbReference>
<dbReference type="PROSITE" id="PS50088">
    <property type="entry name" value="ANK_REPEAT"/>
    <property type="match status" value="3"/>
</dbReference>
<dbReference type="PANTHER" id="PTHR13954">
    <property type="entry name" value="IRE1-RELATED"/>
    <property type="match status" value="1"/>
</dbReference>
<dbReference type="InterPro" id="IPR011009">
    <property type="entry name" value="Kinase-like_dom_sf"/>
</dbReference>